<dbReference type="InterPro" id="IPR015947">
    <property type="entry name" value="PUA-like_sf"/>
</dbReference>
<dbReference type="KEGG" id="vg:63925936"/>
<evidence type="ECO:0000313" key="2">
    <source>
        <dbReference type="EMBL" id="AYD84002.1"/>
    </source>
</evidence>
<dbReference type="SUPFAM" id="SSF88697">
    <property type="entry name" value="PUA domain-like"/>
    <property type="match status" value="1"/>
</dbReference>
<evidence type="ECO:0000259" key="1">
    <source>
        <dbReference type="Pfam" id="PF12961"/>
    </source>
</evidence>
<name>A0A386KFC3_9CAUD</name>
<sequence>MTTVHDVKIEPRWFDRIQQSEKFAEVRYDDRDYQAGDRIRFWRTDLPEYGHSIERRITHVLRGVDGLSDGYVVLSLSDPRLDQLRGRLDRALDENSRLARSNRGLRGANTRLRNAR</sequence>
<dbReference type="InterPro" id="IPR039440">
    <property type="entry name" value="DUF3850"/>
</dbReference>
<dbReference type="Gene3D" id="2.30.130.30">
    <property type="entry name" value="Hypothetical protein"/>
    <property type="match status" value="1"/>
</dbReference>
<feature type="domain" description="DUF3850" evidence="1">
    <location>
        <begin position="4"/>
        <end position="75"/>
    </location>
</feature>
<keyword evidence="3" id="KW-1185">Reference proteome</keyword>
<dbReference type="GeneID" id="63925936"/>
<evidence type="ECO:0000313" key="3">
    <source>
        <dbReference type="Proteomes" id="UP000268191"/>
    </source>
</evidence>
<gene>
    <name evidence="2" type="primary">38</name>
    <name evidence="2" type="ORF">SEA_GRIZZLY_38</name>
</gene>
<organism evidence="2 3">
    <name type="scientific">Mycobacterium phage Grizzly</name>
    <dbReference type="NCBI Taxonomy" id="2315539"/>
    <lineage>
        <taxon>Viruses</taxon>
        <taxon>Duplodnaviria</taxon>
        <taxon>Heunggongvirae</taxon>
        <taxon>Uroviricota</taxon>
        <taxon>Caudoviricetes</taxon>
        <taxon>Gclasvirinae</taxon>
        <taxon>Liefievirus</taxon>
        <taxon>Liefievirus grizzly</taxon>
    </lineage>
</organism>
<dbReference type="Pfam" id="PF12961">
    <property type="entry name" value="DUF3850"/>
    <property type="match status" value="1"/>
</dbReference>
<dbReference type="Proteomes" id="UP000268191">
    <property type="component" value="Segment"/>
</dbReference>
<accession>A0A386KFC3</accession>
<dbReference type="EMBL" id="MH779505">
    <property type="protein sequence ID" value="AYD84002.1"/>
    <property type="molecule type" value="Genomic_DNA"/>
</dbReference>
<proteinExistence type="predicted"/>
<dbReference type="RefSeq" id="YP_010051448.1">
    <property type="nucleotide sequence ID" value="NC_054442.1"/>
</dbReference>
<reference evidence="3" key="1">
    <citation type="submission" date="2018-08" db="EMBL/GenBank/DDBJ databases">
        <authorList>
            <person name="Pope W.H."/>
            <person name="Garlena R.A."/>
            <person name="Russell D.A."/>
            <person name="Jacobs-Sera D."/>
            <person name="Hatfull G.F."/>
        </authorList>
    </citation>
    <scope>NUCLEOTIDE SEQUENCE [LARGE SCALE GENOMIC DNA]</scope>
</reference>
<protein>
    <recommendedName>
        <fullName evidence="1">DUF3850 domain-containing protein</fullName>
    </recommendedName>
</protein>